<accession>A0A1H9FU95</accession>
<dbReference type="EMBL" id="FOEN01000010">
    <property type="protein sequence ID" value="SEQ41455.1"/>
    <property type="molecule type" value="Genomic_DNA"/>
</dbReference>
<dbReference type="Gene3D" id="3.40.50.360">
    <property type="match status" value="1"/>
</dbReference>
<protein>
    <submittedName>
        <fullName evidence="2">NAD(P)H-dependent FMN reductase</fullName>
    </submittedName>
</protein>
<dbReference type="GO" id="GO:0010181">
    <property type="term" value="F:FMN binding"/>
    <property type="evidence" value="ECO:0007669"/>
    <property type="project" value="TreeGrafter"/>
</dbReference>
<feature type="domain" description="NADPH-dependent FMN reductase-like" evidence="1">
    <location>
        <begin position="4"/>
        <end position="147"/>
    </location>
</feature>
<keyword evidence="3" id="KW-1185">Reference proteome</keyword>
<proteinExistence type="predicted"/>
<organism evidence="2 3">
    <name type="scientific">Ignavigranum ruoffiae</name>
    <dbReference type="NCBI Taxonomy" id="89093"/>
    <lineage>
        <taxon>Bacteria</taxon>
        <taxon>Bacillati</taxon>
        <taxon>Bacillota</taxon>
        <taxon>Bacilli</taxon>
        <taxon>Lactobacillales</taxon>
        <taxon>Aerococcaceae</taxon>
        <taxon>Ignavigranum</taxon>
    </lineage>
</organism>
<evidence type="ECO:0000259" key="1">
    <source>
        <dbReference type="Pfam" id="PF03358"/>
    </source>
</evidence>
<reference evidence="2 3" key="1">
    <citation type="submission" date="2016-10" db="EMBL/GenBank/DDBJ databases">
        <authorList>
            <person name="de Groot N.N."/>
        </authorList>
    </citation>
    <scope>NUCLEOTIDE SEQUENCE [LARGE SCALE GENOMIC DNA]</scope>
    <source>
        <strain evidence="2 3">DSM 15695</strain>
    </source>
</reference>
<dbReference type="InterPro" id="IPR050712">
    <property type="entry name" value="NAD(P)H-dep_reductase"/>
</dbReference>
<sequence>MVHLIGLVGNNAKKSTNRSLIQFMKKHFEDQADIEILEVAGLPLFNKPRSGQIPQQAQEMADKIEQADGVIIATPEYDLSVPSALSNALAWLSYNVYPFVDKPVMIVGASYGTLGSARAQQHLRSILNAPVLRAVVMPGNEFLLGHSLQAFNDEGELIMPDKLKQLEGYFADFIRFIGISEVLRESHAANVQIAADFYSEQLRYIEGE</sequence>
<dbReference type="InterPro" id="IPR029039">
    <property type="entry name" value="Flavoprotein-like_sf"/>
</dbReference>
<dbReference type="SUPFAM" id="SSF52218">
    <property type="entry name" value="Flavoproteins"/>
    <property type="match status" value="1"/>
</dbReference>
<dbReference type="PANTHER" id="PTHR30543">
    <property type="entry name" value="CHROMATE REDUCTASE"/>
    <property type="match status" value="1"/>
</dbReference>
<dbReference type="GO" id="GO:0016491">
    <property type="term" value="F:oxidoreductase activity"/>
    <property type="evidence" value="ECO:0007669"/>
    <property type="project" value="InterPro"/>
</dbReference>
<evidence type="ECO:0000313" key="3">
    <source>
        <dbReference type="Proteomes" id="UP000198833"/>
    </source>
</evidence>
<dbReference type="GO" id="GO:0005829">
    <property type="term" value="C:cytosol"/>
    <property type="evidence" value="ECO:0007669"/>
    <property type="project" value="TreeGrafter"/>
</dbReference>
<dbReference type="PANTHER" id="PTHR30543:SF21">
    <property type="entry name" value="NAD(P)H-DEPENDENT FMN REDUCTASE LOT6"/>
    <property type="match status" value="1"/>
</dbReference>
<dbReference type="InterPro" id="IPR005025">
    <property type="entry name" value="FMN_Rdtase-like_dom"/>
</dbReference>
<evidence type="ECO:0000313" key="2">
    <source>
        <dbReference type="EMBL" id="SEQ41455.1"/>
    </source>
</evidence>
<dbReference type="AlphaFoldDB" id="A0A1H9FU95"/>
<dbReference type="Pfam" id="PF03358">
    <property type="entry name" value="FMN_red"/>
    <property type="match status" value="1"/>
</dbReference>
<dbReference type="RefSeq" id="WP_092572490.1">
    <property type="nucleotide sequence ID" value="NZ_FOEN01000010.1"/>
</dbReference>
<dbReference type="Proteomes" id="UP000198833">
    <property type="component" value="Unassembled WGS sequence"/>
</dbReference>
<dbReference type="OrthoDB" id="9812295at2"/>
<name>A0A1H9FU95_9LACT</name>
<dbReference type="STRING" id="89093.SAMN04488558_11024"/>
<gene>
    <name evidence="2" type="ORF">SAMN04488558_11024</name>
</gene>